<dbReference type="Pfam" id="PF24346">
    <property type="entry name" value="DUF7507"/>
    <property type="match status" value="1"/>
</dbReference>
<reference evidence="6 7" key="1">
    <citation type="submission" date="2020-02" db="EMBL/GenBank/DDBJ databases">
        <authorList>
            <person name="Kim M.K."/>
        </authorList>
    </citation>
    <scope>NUCLEOTIDE SEQUENCE [LARGE SCALE GENOMIC DNA]</scope>
    <source>
        <strain evidence="6 7">17J57-3</strain>
    </source>
</reference>
<keyword evidence="7" id="KW-1185">Reference proteome</keyword>
<evidence type="ECO:0000256" key="3">
    <source>
        <dbReference type="ARBA" id="ARBA00022729"/>
    </source>
</evidence>
<dbReference type="PANTHER" id="PTHR23303">
    <property type="entry name" value="CARBOXYPEPTIDASE REGULATORY REGION-CONTAINING"/>
    <property type="match status" value="1"/>
</dbReference>
<comment type="caution">
    <text evidence="6">The sequence shown here is derived from an EMBL/GenBank/DDBJ whole genome shotgun (WGS) entry which is preliminary data.</text>
</comment>
<evidence type="ECO:0000259" key="5">
    <source>
        <dbReference type="Pfam" id="PF24346"/>
    </source>
</evidence>
<evidence type="ECO:0000313" key="6">
    <source>
        <dbReference type="EMBL" id="NEX62981.1"/>
    </source>
</evidence>
<keyword evidence="2" id="KW-0964">Secreted</keyword>
<evidence type="ECO:0000256" key="1">
    <source>
        <dbReference type="ARBA" id="ARBA00004613"/>
    </source>
</evidence>
<dbReference type="Pfam" id="PF17210">
    <property type="entry name" value="SdrD_B"/>
    <property type="match status" value="3"/>
</dbReference>
<gene>
    <name evidence="6" type="ORF">G3574_18010</name>
</gene>
<dbReference type="PANTHER" id="PTHR23303:SF15">
    <property type="entry name" value="COLOSSIN-A"/>
    <property type="match status" value="1"/>
</dbReference>
<dbReference type="RefSeq" id="WP_163966227.1">
    <property type="nucleotide sequence ID" value="NZ_JAAIVB010000064.1"/>
</dbReference>
<feature type="domain" description="DUF7507" evidence="5">
    <location>
        <begin position="942"/>
        <end position="1036"/>
    </location>
</feature>
<keyword evidence="3" id="KW-0732">Signal</keyword>
<proteinExistence type="predicted"/>
<feature type="domain" description="SD-repeat containing protein B" evidence="4">
    <location>
        <begin position="471"/>
        <end position="569"/>
    </location>
</feature>
<dbReference type="SUPFAM" id="SSF117074">
    <property type="entry name" value="Hypothetical protein PA1324"/>
    <property type="match status" value="3"/>
</dbReference>
<dbReference type="EMBL" id="JAAIVB010000064">
    <property type="protein sequence ID" value="NEX62981.1"/>
    <property type="molecule type" value="Genomic_DNA"/>
</dbReference>
<comment type="subcellular location">
    <subcellularLocation>
        <location evidence="1">Secreted</location>
    </subcellularLocation>
</comment>
<evidence type="ECO:0000259" key="4">
    <source>
        <dbReference type="Pfam" id="PF17210"/>
    </source>
</evidence>
<dbReference type="InterPro" id="IPR047589">
    <property type="entry name" value="DUF11_rpt"/>
</dbReference>
<dbReference type="InterPro" id="IPR055354">
    <property type="entry name" value="DUF7507"/>
</dbReference>
<dbReference type="Proteomes" id="UP000482155">
    <property type="component" value="Unassembled WGS sequence"/>
</dbReference>
<dbReference type="NCBIfam" id="TIGR01451">
    <property type="entry name" value="B_ant_repeat"/>
    <property type="match status" value="1"/>
</dbReference>
<evidence type="ECO:0000313" key="7">
    <source>
        <dbReference type="Proteomes" id="UP000482155"/>
    </source>
</evidence>
<feature type="domain" description="SD-repeat containing protein B" evidence="4">
    <location>
        <begin position="342"/>
        <end position="465"/>
    </location>
</feature>
<sequence>MSQPTGTFKIYNPYGVNAASDDQLGGWPWDTVPAITPQNSQESLRSYFDIYMTGSSLGGYANTWYDAWCMNPNVSITGGYAANILNNNPAIASPTYTATLYSSYQLNLLPSYIPTGATSSDPSKLDEINWLLNQSSASLGSQVGATVNYGERQVAMWHLLGYTNDSVWNSGYTLLSLTKDGAIDGNVVNSLVTLADAHDGFVPAAGQTLGVILDLGPNYQPLILHTQASTLAGTVYHDKDNSGSFSTGDAGLVNVTLTLKDGSGNVVGTTVTDSSGHYSFDGLMAGTYTIIETQPAGFIDNKETLGSQGGTANPGGANDVILATLGVGVNGVSNNFGELQPASLGDRLWIDANGNGKQDAGEAGIPGHIVTLIGGGADGVIGTADDTTQTVTTGADGIYQFTNLTPGQQYQVVFGDIPAGTVFTTADVGGNGNDLIDSDAAPATGKTPIATLAQGENNTTLDAGVYTPAKLSGYVYQDLGNDGVRNSEPGIGGVTLTLTGTDGAGNAVTLATTTDGNGYYHFDNLAPGTYQVVETQPASYLDGKDTAGSAGGNTSTNDVISQISLASGTNSIENNFGELLPSGNIALDKTVRIDHVDCPAGVIGSGSDANPAMPGVQPASGVNLGALTEYLFYFGNGSTDANWQGATKGFVGDVAVNGILASERTSGGVPYAGTIFTNDATLGAWQGIVNQNAGQASAQYNQTSLISGLQGDLVNALHQINGLGATPTSTFNGTAYNFSSISSTALNGLNTQDGVNETIVINVTSDLQVSKLINITGDAGDVFILRWDTDANPANGYQGQVKFQSGGGINPLGGLTAGSFINAAGDINASGGGSTPSGLSGALSQIKAIDGGQAVAGGGFFTGYWLTTGAPTTYDASTGLWVGATAPLSNGIFVGGWYSLATKFSMTSGTSGVHVCPDACTVEVSSQVDNPFNPNNIGSGSGSASGTIDDLVTYTYKVTNTGSVALTNVVVRDDNATPQNAADDFTATAVMANGYHVGDTNQNGSLDPNESWYYQAKDYACHSGDFTNIASVTATEVGIVGSVTASAQAAVHIA</sequence>
<accession>A0A6B3SQR1</accession>
<evidence type="ECO:0008006" key="8">
    <source>
        <dbReference type="Google" id="ProtNLM"/>
    </source>
</evidence>
<dbReference type="InterPro" id="IPR013783">
    <property type="entry name" value="Ig-like_fold"/>
</dbReference>
<dbReference type="InterPro" id="IPR033764">
    <property type="entry name" value="Sdr_B"/>
</dbReference>
<dbReference type="InterPro" id="IPR051417">
    <property type="entry name" value="SDr/BOS_complex"/>
</dbReference>
<name>A0A6B3SQR1_9BURK</name>
<evidence type="ECO:0000256" key="2">
    <source>
        <dbReference type="ARBA" id="ARBA00022525"/>
    </source>
</evidence>
<dbReference type="GO" id="GO:0005576">
    <property type="term" value="C:extracellular region"/>
    <property type="evidence" value="ECO:0007669"/>
    <property type="project" value="UniProtKB-SubCell"/>
</dbReference>
<organism evidence="6 7">
    <name type="scientific">Noviherbaspirillum galbum</name>
    <dbReference type="NCBI Taxonomy" id="2709383"/>
    <lineage>
        <taxon>Bacteria</taxon>
        <taxon>Pseudomonadati</taxon>
        <taxon>Pseudomonadota</taxon>
        <taxon>Betaproteobacteria</taxon>
        <taxon>Burkholderiales</taxon>
        <taxon>Oxalobacteraceae</taxon>
        <taxon>Noviherbaspirillum</taxon>
    </lineage>
</organism>
<dbReference type="AlphaFoldDB" id="A0A6B3SQR1"/>
<feature type="domain" description="SD-repeat containing protein B" evidence="4">
    <location>
        <begin position="233"/>
        <end position="308"/>
    </location>
</feature>
<protein>
    <recommendedName>
        <fullName evidence="8">SD-repeat containing protein B domain-containing protein</fullName>
    </recommendedName>
</protein>
<dbReference type="Gene3D" id="2.60.40.10">
    <property type="entry name" value="Immunoglobulins"/>
    <property type="match status" value="3"/>
</dbReference>